<reference evidence="2" key="1">
    <citation type="submission" date="2017-11" db="EMBL/GenBank/DDBJ databases">
        <authorList>
            <person name="Watanabe M."/>
            <person name="Kojima H."/>
        </authorList>
    </citation>
    <scope>NUCLEOTIDE SEQUENCE [LARGE SCALE GENOMIC DNA]</scope>
    <source>
        <strain evidence="2">Tokyo 01</strain>
    </source>
</reference>
<dbReference type="InterPro" id="IPR032251">
    <property type="entry name" value="DUF4826"/>
</dbReference>
<name>A0A401FV80_9BACT</name>
<evidence type="ECO:0000313" key="2">
    <source>
        <dbReference type="Proteomes" id="UP000288096"/>
    </source>
</evidence>
<protein>
    <submittedName>
        <fullName evidence="1">DUF4826 domain-containing protein</fullName>
    </submittedName>
</protein>
<comment type="caution">
    <text evidence="1">The sequence shown here is derived from an EMBL/GenBank/DDBJ whole genome shotgun (WGS) entry which is preliminary data.</text>
</comment>
<dbReference type="EMBL" id="BEXT01000001">
    <property type="protein sequence ID" value="GBC60882.1"/>
    <property type="molecule type" value="Genomic_DNA"/>
</dbReference>
<dbReference type="Proteomes" id="UP000288096">
    <property type="component" value="Unassembled WGS sequence"/>
</dbReference>
<gene>
    <name evidence="1" type="ORF">DENIS_1842</name>
</gene>
<organism evidence="1 2">
    <name type="scientific">Desulfonema ishimotonii</name>
    <dbReference type="NCBI Taxonomy" id="45657"/>
    <lineage>
        <taxon>Bacteria</taxon>
        <taxon>Pseudomonadati</taxon>
        <taxon>Thermodesulfobacteriota</taxon>
        <taxon>Desulfobacteria</taxon>
        <taxon>Desulfobacterales</taxon>
        <taxon>Desulfococcaceae</taxon>
        <taxon>Desulfonema</taxon>
    </lineage>
</organism>
<accession>A0A401FV80</accession>
<dbReference type="Pfam" id="PF16108">
    <property type="entry name" value="DUF4826"/>
    <property type="match status" value="1"/>
</dbReference>
<dbReference type="AlphaFoldDB" id="A0A401FV80"/>
<reference evidence="2" key="2">
    <citation type="submission" date="2019-01" db="EMBL/GenBank/DDBJ databases">
        <title>Genome sequence of Desulfonema ishimotonii strain Tokyo 01.</title>
        <authorList>
            <person name="Fukui M."/>
        </authorList>
    </citation>
    <scope>NUCLEOTIDE SEQUENCE [LARGE SCALE GENOMIC DNA]</scope>
    <source>
        <strain evidence="2">Tokyo 01</strain>
    </source>
</reference>
<keyword evidence="2" id="KW-1185">Reference proteome</keyword>
<sequence>MTDNLNAEMWADSQFSKAAGYLSSQNVRYTGVITLAWLAAPYIALWRAKAPDDTLHDVWVICGQMPTDVLAEPEITGPRAALRGFGTRWQSVAAEHVPDKGGPESGKNPKALERQARMLLNIADDESLWPDDL</sequence>
<proteinExistence type="predicted"/>
<evidence type="ECO:0000313" key="1">
    <source>
        <dbReference type="EMBL" id="GBC60882.1"/>
    </source>
</evidence>
<dbReference type="OrthoDB" id="3078260at2"/>
<dbReference type="RefSeq" id="WP_124328236.1">
    <property type="nucleotide sequence ID" value="NZ_BEXT01000001.1"/>
</dbReference>